<dbReference type="Pfam" id="PF00069">
    <property type="entry name" value="Pkinase"/>
    <property type="match status" value="1"/>
</dbReference>
<dbReference type="SMART" id="SM00220">
    <property type="entry name" value="S_TKc"/>
    <property type="match status" value="1"/>
</dbReference>
<dbReference type="PROSITE" id="PS00108">
    <property type="entry name" value="PROTEIN_KINASE_ST"/>
    <property type="match status" value="1"/>
</dbReference>
<dbReference type="InterPro" id="IPR008271">
    <property type="entry name" value="Ser/Thr_kinase_AS"/>
</dbReference>
<proteinExistence type="predicted"/>
<protein>
    <recommendedName>
        <fullName evidence="3">Protein kinase domain-containing protein</fullName>
    </recommendedName>
</protein>
<comment type="caution">
    <text evidence="4">The sequence shown here is derived from an EMBL/GenBank/DDBJ whole genome shotgun (WGS) entry which is preliminary data.</text>
</comment>
<dbReference type="PANTHER" id="PTHR24346">
    <property type="entry name" value="MAP/MICROTUBULE AFFINITY-REGULATING KINASE"/>
    <property type="match status" value="1"/>
</dbReference>
<dbReference type="SUPFAM" id="SSF56112">
    <property type="entry name" value="Protein kinase-like (PK-like)"/>
    <property type="match status" value="1"/>
</dbReference>
<keyword evidence="5" id="KW-1185">Reference proteome</keyword>
<keyword evidence="1" id="KW-0547">Nucleotide-binding</keyword>
<evidence type="ECO:0000259" key="3">
    <source>
        <dbReference type="PROSITE" id="PS50011"/>
    </source>
</evidence>
<reference evidence="4 5" key="1">
    <citation type="submission" date="2024-02" db="EMBL/GenBank/DDBJ databases">
        <title>A draft genome for the cacao thread blight pathogen Marasmius crinis-equi.</title>
        <authorList>
            <person name="Cohen S.P."/>
            <person name="Baruah I.K."/>
            <person name="Amoako-Attah I."/>
            <person name="Bukari Y."/>
            <person name="Meinhardt L.W."/>
            <person name="Bailey B.A."/>
        </authorList>
    </citation>
    <scope>NUCLEOTIDE SEQUENCE [LARGE SCALE GENOMIC DNA]</scope>
    <source>
        <strain evidence="4 5">GH-76</strain>
    </source>
</reference>
<organism evidence="4 5">
    <name type="scientific">Marasmius crinis-equi</name>
    <dbReference type="NCBI Taxonomy" id="585013"/>
    <lineage>
        <taxon>Eukaryota</taxon>
        <taxon>Fungi</taxon>
        <taxon>Dikarya</taxon>
        <taxon>Basidiomycota</taxon>
        <taxon>Agaricomycotina</taxon>
        <taxon>Agaricomycetes</taxon>
        <taxon>Agaricomycetidae</taxon>
        <taxon>Agaricales</taxon>
        <taxon>Marasmiineae</taxon>
        <taxon>Marasmiaceae</taxon>
        <taxon>Marasmius</taxon>
    </lineage>
</organism>
<dbReference type="Proteomes" id="UP001465976">
    <property type="component" value="Unassembled WGS sequence"/>
</dbReference>
<dbReference type="InterPro" id="IPR011009">
    <property type="entry name" value="Kinase-like_dom_sf"/>
</dbReference>
<dbReference type="PANTHER" id="PTHR24346:SF30">
    <property type="entry name" value="MATERNAL EMBRYONIC LEUCINE ZIPPER KINASE"/>
    <property type="match status" value="1"/>
</dbReference>
<sequence>MTLSSYRSTTLECGWPRLPVDGSSLNLIIEEPLPIEQLSGNQRFHSREIVHFLRPYDVKFYGEGYKDCNYAFGTIRDTEHICCKLASEQEVRTFEDLQAHDPGSHHVATLALPSHPLPTGDYLITMPLYGDDLTELADNETHLLAGSVLLKLARQLCTAVTFLHSHNMYHLDIKPQNLVVDVDNDCDLTLIDLGWVMRGKQPCAVDGATGTYDYAPPEVRLWFEWEEVFINTGKRGPKPPLYNPRKADAWMIGNLIGILLRRLAGHDDLQVESRHEILAFAEWIMNKRPRIDVALKRLDRIATNPGVSRTPSTIDSGVEVLP</sequence>
<gene>
    <name evidence="4" type="ORF">V5O48_014201</name>
</gene>
<dbReference type="Gene3D" id="1.10.510.10">
    <property type="entry name" value="Transferase(Phosphotransferase) domain 1"/>
    <property type="match status" value="1"/>
</dbReference>
<dbReference type="EMBL" id="JBAHYK010001494">
    <property type="protein sequence ID" value="KAL0567791.1"/>
    <property type="molecule type" value="Genomic_DNA"/>
</dbReference>
<keyword evidence="2" id="KW-0067">ATP-binding</keyword>
<dbReference type="InterPro" id="IPR000719">
    <property type="entry name" value="Prot_kinase_dom"/>
</dbReference>
<name>A0ABR3EXY1_9AGAR</name>
<evidence type="ECO:0000256" key="1">
    <source>
        <dbReference type="ARBA" id="ARBA00022741"/>
    </source>
</evidence>
<evidence type="ECO:0000256" key="2">
    <source>
        <dbReference type="ARBA" id="ARBA00022840"/>
    </source>
</evidence>
<accession>A0ABR3EXY1</accession>
<evidence type="ECO:0000313" key="4">
    <source>
        <dbReference type="EMBL" id="KAL0567791.1"/>
    </source>
</evidence>
<feature type="domain" description="Protein kinase" evidence="3">
    <location>
        <begin position="33"/>
        <end position="322"/>
    </location>
</feature>
<dbReference type="PROSITE" id="PS50011">
    <property type="entry name" value="PROTEIN_KINASE_DOM"/>
    <property type="match status" value="1"/>
</dbReference>
<evidence type="ECO:0000313" key="5">
    <source>
        <dbReference type="Proteomes" id="UP001465976"/>
    </source>
</evidence>